<evidence type="ECO:0000256" key="1">
    <source>
        <dbReference type="ARBA" id="ARBA00022801"/>
    </source>
</evidence>
<accession>A0ABW4C1A7</accession>
<dbReference type="Gene3D" id="3.40.50.1820">
    <property type="entry name" value="alpha/beta hydrolase"/>
    <property type="match status" value="1"/>
</dbReference>
<dbReference type="SUPFAM" id="SSF53474">
    <property type="entry name" value="alpha/beta-Hydrolases"/>
    <property type="match status" value="1"/>
</dbReference>
<dbReference type="GO" id="GO:0016787">
    <property type="term" value="F:hydrolase activity"/>
    <property type="evidence" value="ECO:0007669"/>
    <property type="project" value="UniProtKB-KW"/>
</dbReference>
<comment type="caution">
    <text evidence="3">The sequence shown here is derived from an EMBL/GenBank/DDBJ whole genome shotgun (WGS) entry which is preliminary data.</text>
</comment>
<proteinExistence type="predicted"/>
<dbReference type="InterPro" id="IPR050261">
    <property type="entry name" value="FrsA_esterase"/>
</dbReference>
<evidence type="ECO:0000259" key="2">
    <source>
        <dbReference type="Pfam" id="PF00326"/>
    </source>
</evidence>
<dbReference type="Proteomes" id="UP001597188">
    <property type="component" value="Unassembled WGS sequence"/>
</dbReference>
<evidence type="ECO:0000313" key="4">
    <source>
        <dbReference type="Proteomes" id="UP001597188"/>
    </source>
</evidence>
<evidence type="ECO:0000313" key="3">
    <source>
        <dbReference type="EMBL" id="MFD1420961.1"/>
    </source>
</evidence>
<dbReference type="InterPro" id="IPR029058">
    <property type="entry name" value="AB_hydrolase_fold"/>
</dbReference>
<gene>
    <name evidence="3" type="ORF">ACFQ5L_08335</name>
</gene>
<reference evidence="4" key="1">
    <citation type="journal article" date="2019" name="Int. J. Syst. Evol. Microbiol.">
        <title>The Global Catalogue of Microorganisms (GCM) 10K type strain sequencing project: providing services to taxonomists for standard genome sequencing and annotation.</title>
        <authorList>
            <consortium name="The Broad Institute Genomics Platform"/>
            <consortium name="The Broad Institute Genome Sequencing Center for Infectious Disease"/>
            <person name="Wu L."/>
            <person name="Ma J."/>
        </authorList>
    </citation>
    <scope>NUCLEOTIDE SEQUENCE [LARGE SCALE GENOMIC DNA]</scope>
    <source>
        <strain evidence="4">CCM 8931</strain>
    </source>
</reference>
<keyword evidence="1 3" id="KW-0378">Hydrolase</keyword>
<name>A0ABW4C1A7_9LACO</name>
<feature type="domain" description="Peptidase S9 prolyl oligopeptidase catalytic" evidence="2">
    <location>
        <begin position="97"/>
        <end position="247"/>
    </location>
</feature>
<dbReference type="PANTHER" id="PTHR22946">
    <property type="entry name" value="DIENELACTONE HYDROLASE DOMAIN-CONTAINING PROTEIN-RELATED"/>
    <property type="match status" value="1"/>
</dbReference>
<keyword evidence="4" id="KW-1185">Reference proteome</keyword>
<sequence length="250" mass="28898">MIEILQRQIQDIPILEVVPDNFRHQALPLVVFYHGWRSEKELVLTQARKLAQHNLRVILPDAMNHGARQQPVSSLPSVTFWQSIQGNLAEFELLINFYQTRHLILNHQIGVGGYSMGGMTTGALLTQHPEIKAATIIMGTPNLNAYAELVRTSAAKHQRYLPHDMAQLTSWLDNYDLNLHPETINHRPVLFWHGTDDERIPYHQARDFFDQVHQQPYAEQIAFITGYQAKHLVKVPLMEKVANFFDYYLN</sequence>
<protein>
    <submittedName>
        <fullName evidence="3">Alpha/beta fold hydrolase</fullName>
    </submittedName>
</protein>
<organism evidence="3 4">
    <name type="scientific">Lactiplantibacillus songbeiensis</name>
    <dbReference type="NCBI Taxonomy" id="2559920"/>
    <lineage>
        <taxon>Bacteria</taxon>
        <taxon>Bacillati</taxon>
        <taxon>Bacillota</taxon>
        <taxon>Bacilli</taxon>
        <taxon>Lactobacillales</taxon>
        <taxon>Lactobacillaceae</taxon>
        <taxon>Lactiplantibacillus</taxon>
    </lineage>
</organism>
<dbReference type="RefSeq" id="WP_137635390.1">
    <property type="nucleotide sequence ID" value="NZ_BJDL01000021.1"/>
</dbReference>
<dbReference type="Pfam" id="PF00326">
    <property type="entry name" value="Peptidase_S9"/>
    <property type="match status" value="1"/>
</dbReference>
<dbReference type="PANTHER" id="PTHR22946:SF9">
    <property type="entry name" value="POLYKETIDE TRANSFERASE AF380"/>
    <property type="match status" value="1"/>
</dbReference>
<dbReference type="EMBL" id="JBHTOJ010000017">
    <property type="protein sequence ID" value="MFD1420961.1"/>
    <property type="molecule type" value="Genomic_DNA"/>
</dbReference>
<dbReference type="InterPro" id="IPR001375">
    <property type="entry name" value="Peptidase_S9_cat"/>
</dbReference>